<dbReference type="InterPro" id="IPR025634">
    <property type="entry name" value="DUF4292"/>
</dbReference>
<dbReference type="RefSeq" id="WP_062543188.1">
    <property type="nucleotide sequence ID" value="NZ_CP012643.1"/>
</dbReference>
<dbReference type="STRING" id="512763.DC20_07080"/>
<dbReference type="Gene3D" id="2.50.20.10">
    <property type="entry name" value="Lipoprotein localisation LolA/LolB/LppX"/>
    <property type="match status" value="1"/>
</dbReference>
<sequence length="253" mass="28576">MNKNNFLYTLGLSLLVLVGCQKKVTPSASGAIAPETMNKVSVVNTDYTYFSAKGKVQSENSKMSANLTLRMKKNEVIWASLQAFGFEAARLKVTPDSVYIVNKLKDEYLVGSYEVLRQRYNVDVDFKTLQDILIGNFVASTSNGEKLEQDGPNQHLRTKRGNLQIDQYVDTTRYKLKRTEVRNLQNKDYMSVDYKDFEDVNGKPFAMALLLSIQQPEGNASKTNVVAVKHRQVSTAETSLDFPFSVPSNYERK</sequence>
<dbReference type="Pfam" id="PF14125">
    <property type="entry name" value="DUF4292"/>
    <property type="match status" value="1"/>
</dbReference>
<dbReference type="OrthoDB" id="849114at2"/>
<accession>A0A0P0CWL6</accession>
<proteinExistence type="predicted"/>
<organism evidence="1 2">
    <name type="scientific">Rufibacter tibetensis</name>
    <dbReference type="NCBI Taxonomy" id="512763"/>
    <lineage>
        <taxon>Bacteria</taxon>
        <taxon>Pseudomonadati</taxon>
        <taxon>Bacteroidota</taxon>
        <taxon>Cytophagia</taxon>
        <taxon>Cytophagales</taxon>
        <taxon>Hymenobacteraceae</taxon>
        <taxon>Rufibacter</taxon>
    </lineage>
</organism>
<evidence type="ECO:0008006" key="3">
    <source>
        <dbReference type="Google" id="ProtNLM"/>
    </source>
</evidence>
<dbReference type="PROSITE" id="PS51257">
    <property type="entry name" value="PROKAR_LIPOPROTEIN"/>
    <property type="match status" value="1"/>
</dbReference>
<dbReference type="KEGG" id="rti:DC20_07080"/>
<evidence type="ECO:0000313" key="1">
    <source>
        <dbReference type="EMBL" id="ALI98777.1"/>
    </source>
</evidence>
<name>A0A0P0CWL6_9BACT</name>
<dbReference type="EMBL" id="CP012643">
    <property type="protein sequence ID" value="ALI98777.1"/>
    <property type="molecule type" value="Genomic_DNA"/>
</dbReference>
<keyword evidence="2" id="KW-1185">Reference proteome</keyword>
<dbReference type="AlphaFoldDB" id="A0A0P0CWL6"/>
<dbReference type="PATRIC" id="fig|512763.3.peg.1563"/>
<dbReference type="Proteomes" id="UP000061382">
    <property type="component" value="Chromosome"/>
</dbReference>
<evidence type="ECO:0000313" key="2">
    <source>
        <dbReference type="Proteomes" id="UP000061382"/>
    </source>
</evidence>
<gene>
    <name evidence="1" type="ORF">DC20_07080</name>
</gene>
<protein>
    <recommendedName>
        <fullName evidence="3">DUF4292 domain-containing protein</fullName>
    </recommendedName>
</protein>
<reference evidence="1 2" key="1">
    <citation type="submission" date="2015-08" db="EMBL/GenBank/DDBJ databases">
        <title>Complete genome sequence of Rufibacter tibetensis strain 1351t, a radiation-resistant bacterium from tibet plateau.</title>
        <authorList>
            <person name="Dai J."/>
        </authorList>
    </citation>
    <scope>NUCLEOTIDE SEQUENCE [LARGE SCALE GENOMIC DNA]</scope>
    <source>
        <strain evidence="1 2">1351</strain>
    </source>
</reference>